<dbReference type="GO" id="GO:0016491">
    <property type="term" value="F:oxidoreductase activity"/>
    <property type="evidence" value="ECO:0007669"/>
    <property type="project" value="UniProtKB-KW"/>
</dbReference>
<dbReference type="Pfam" id="PF01266">
    <property type="entry name" value="DAO"/>
    <property type="match status" value="1"/>
</dbReference>
<dbReference type="SUPFAM" id="SSF51971">
    <property type="entry name" value="Nucleotide-binding domain"/>
    <property type="match status" value="1"/>
</dbReference>
<dbReference type="PANTHER" id="PTHR13847:SF289">
    <property type="entry name" value="GLYCINE OXIDASE"/>
    <property type="match status" value="1"/>
</dbReference>
<dbReference type="Gene3D" id="3.30.9.10">
    <property type="entry name" value="D-Amino Acid Oxidase, subunit A, domain 2"/>
    <property type="match status" value="1"/>
</dbReference>
<evidence type="ECO:0000313" key="3">
    <source>
        <dbReference type="EMBL" id="MCL6218651.1"/>
    </source>
</evidence>
<dbReference type="InterPro" id="IPR036188">
    <property type="entry name" value="FAD/NAD-bd_sf"/>
</dbReference>
<proteinExistence type="predicted"/>
<name>A0A9X1ZYA7_9FLAO</name>
<organism evidence="3 4">
    <name type="scientific">Zunongwangia pacifica</name>
    <dbReference type="NCBI Taxonomy" id="2911062"/>
    <lineage>
        <taxon>Bacteria</taxon>
        <taxon>Pseudomonadati</taxon>
        <taxon>Bacteroidota</taxon>
        <taxon>Flavobacteriia</taxon>
        <taxon>Flavobacteriales</taxon>
        <taxon>Flavobacteriaceae</taxon>
        <taxon>Zunongwangia</taxon>
    </lineage>
</organism>
<dbReference type="PANTHER" id="PTHR13847">
    <property type="entry name" value="SARCOSINE DEHYDROGENASE-RELATED"/>
    <property type="match status" value="1"/>
</dbReference>
<dbReference type="Proteomes" id="UP001139521">
    <property type="component" value="Unassembled WGS sequence"/>
</dbReference>
<keyword evidence="1" id="KW-0560">Oxidoreductase</keyword>
<dbReference type="RefSeq" id="WP_249601508.1">
    <property type="nucleotide sequence ID" value="NZ_JAKHSK010000012.1"/>
</dbReference>
<dbReference type="Gene3D" id="3.50.50.60">
    <property type="entry name" value="FAD/NAD(P)-binding domain"/>
    <property type="match status" value="1"/>
</dbReference>
<accession>A0A9X1ZYA7</accession>
<protein>
    <submittedName>
        <fullName evidence="3">FAD-binding oxidoreductase</fullName>
    </submittedName>
</protein>
<dbReference type="AlphaFoldDB" id="A0A9X1ZYA7"/>
<comment type="caution">
    <text evidence="3">The sequence shown here is derived from an EMBL/GenBank/DDBJ whole genome shotgun (WGS) entry which is preliminary data.</text>
</comment>
<dbReference type="InterPro" id="IPR006076">
    <property type="entry name" value="FAD-dep_OxRdtase"/>
</dbReference>
<feature type="domain" description="FAD dependent oxidoreductase" evidence="2">
    <location>
        <begin position="3"/>
        <end position="323"/>
    </location>
</feature>
<dbReference type="GO" id="GO:0005737">
    <property type="term" value="C:cytoplasm"/>
    <property type="evidence" value="ECO:0007669"/>
    <property type="project" value="TreeGrafter"/>
</dbReference>
<keyword evidence="4" id="KW-1185">Reference proteome</keyword>
<reference evidence="3" key="1">
    <citation type="submission" date="2022-01" db="EMBL/GenBank/DDBJ databases">
        <title>Genome sequencing of Zunongwangia sp. M21534 genome.</title>
        <authorList>
            <person name="Chen Y."/>
            <person name="Dong C."/>
            <person name="Shao Z."/>
        </authorList>
    </citation>
    <scope>NUCLEOTIDE SEQUENCE</scope>
    <source>
        <strain evidence="3">MCCC M21534</strain>
    </source>
</reference>
<evidence type="ECO:0000259" key="2">
    <source>
        <dbReference type="Pfam" id="PF01266"/>
    </source>
</evidence>
<gene>
    <name evidence="3" type="ORF">L1967_10115</name>
</gene>
<dbReference type="EMBL" id="JAKHSK010000012">
    <property type="protein sequence ID" value="MCL6218651.1"/>
    <property type="molecule type" value="Genomic_DNA"/>
</dbReference>
<evidence type="ECO:0000313" key="4">
    <source>
        <dbReference type="Proteomes" id="UP001139521"/>
    </source>
</evidence>
<sequence>MLDYIVVGLGLSGIALSNHLEARKRSFVVFEDDSQTSTKVAGGIYNPVILKRFTLAWEADKQINYSIPFYEKLEKKLGEDLLNSFNIYRRFHSVEEQNNWFEAADNFRLSPFLNTQLIREVNSFIPSDFSFGKVDKTGALDTDLLVNSYKKYLQSHQLLKNERFDYTKLKLKEDSVSYDGVEAKNILFCEGFGVVKNPYFNYLPLRGNKGEYLVIKSEDLQLKQAVKSSVFILPLGNDLYKVGATYNHEDKTQEPTLQAKEKLQRDLDQLITCTYEIVDQVAGIRPATSDRRPLVGNHPEHPRLFICNGFGSRGVLIAPLLSEKLLNFIEDDIPLPPEVDIARFQKKFYKSSF</sequence>
<evidence type="ECO:0000256" key="1">
    <source>
        <dbReference type="ARBA" id="ARBA00023002"/>
    </source>
</evidence>